<dbReference type="EMBL" id="JBHSHP010000012">
    <property type="protein sequence ID" value="MFC4754124.1"/>
    <property type="molecule type" value="Genomic_DNA"/>
</dbReference>
<evidence type="ECO:0000259" key="1">
    <source>
        <dbReference type="Pfam" id="PF13577"/>
    </source>
</evidence>
<sequence length="164" mass="18474">MAPTQSTPESRLQWLVDEAEIRRLVTEYAGLVDAREWDLLVEVFAGDVVVDYHNGRTVVHGARNTVDYIVENTAHLAWQHHFVSPYGIDVDGDTATAKAYLLSHQMLEADPTQVLMMAATYDLEIRREDRWRISRMVHTIQVATYLPVTTSPPSGAYTPPAVSH</sequence>
<evidence type="ECO:0000313" key="3">
    <source>
        <dbReference type="Proteomes" id="UP001595836"/>
    </source>
</evidence>
<dbReference type="SUPFAM" id="SSF54427">
    <property type="entry name" value="NTF2-like"/>
    <property type="match status" value="1"/>
</dbReference>
<accession>A0ABV9PPD2</accession>
<protein>
    <submittedName>
        <fullName evidence="2">Nuclear transport factor 2 family protein</fullName>
    </submittedName>
</protein>
<reference evidence="3" key="1">
    <citation type="journal article" date="2019" name="Int. J. Syst. Evol. Microbiol.">
        <title>The Global Catalogue of Microorganisms (GCM) 10K type strain sequencing project: providing services to taxonomists for standard genome sequencing and annotation.</title>
        <authorList>
            <consortium name="The Broad Institute Genomics Platform"/>
            <consortium name="The Broad Institute Genome Sequencing Center for Infectious Disease"/>
            <person name="Wu L."/>
            <person name="Ma J."/>
        </authorList>
    </citation>
    <scope>NUCLEOTIDE SEQUENCE [LARGE SCALE GENOMIC DNA]</scope>
    <source>
        <strain evidence="3">JCM 11882</strain>
    </source>
</reference>
<feature type="domain" description="SnoaL-like" evidence="1">
    <location>
        <begin position="15"/>
        <end position="136"/>
    </location>
</feature>
<keyword evidence="3" id="KW-1185">Reference proteome</keyword>
<comment type="caution">
    <text evidence="2">The sequence shown here is derived from an EMBL/GenBank/DDBJ whole genome shotgun (WGS) entry which is preliminary data.</text>
</comment>
<name>A0ABV9PPD2_9ACTN</name>
<gene>
    <name evidence="2" type="ORF">ACFO7U_04925</name>
</gene>
<dbReference type="Proteomes" id="UP001595836">
    <property type="component" value="Unassembled WGS sequence"/>
</dbReference>
<dbReference type="RefSeq" id="WP_344987933.1">
    <property type="nucleotide sequence ID" value="NZ_BAABCD010000002.1"/>
</dbReference>
<dbReference type="Gene3D" id="3.10.450.50">
    <property type="match status" value="1"/>
</dbReference>
<evidence type="ECO:0000313" key="2">
    <source>
        <dbReference type="EMBL" id="MFC4754124.1"/>
    </source>
</evidence>
<dbReference type="CDD" id="cd00531">
    <property type="entry name" value="NTF2_like"/>
    <property type="match status" value="1"/>
</dbReference>
<dbReference type="Pfam" id="PF13577">
    <property type="entry name" value="SnoaL_4"/>
    <property type="match status" value="1"/>
</dbReference>
<dbReference type="InterPro" id="IPR032710">
    <property type="entry name" value="NTF2-like_dom_sf"/>
</dbReference>
<dbReference type="InterPro" id="IPR037401">
    <property type="entry name" value="SnoaL-like"/>
</dbReference>
<organism evidence="2 3">
    <name type="scientific">Dietzia aurantiaca</name>
    <dbReference type="NCBI Taxonomy" id="983873"/>
    <lineage>
        <taxon>Bacteria</taxon>
        <taxon>Bacillati</taxon>
        <taxon>Actinomycetota</taxon>
        <taxon>Actinomycetes</taxon>
        <taxon>Mycobacteriales</taxon>
        <taxon>Dietziaceae</taxon>
        <taxon>Dietzia</taxon>
    </lineage>
</organism>
<proteinExistence type="predicted"/>